<dbReference type="PANTHER" id="PTHR47245:SF1">
    <property type="entry name" value="FOLDASE PROTEIN PRSA"/>
    <property type="match status" value="1"/>
</dbReference>
<dbReference type="Gene3D" id="3.10.50.40">
    <property type="match status" value="1"/>
</dbReference>
<protein>
    <recommendedName>
        <fullName evidence="2">peptidylprolyl isomerase</fullName>
        <ecNumber evidence="2">5.2.1.8</ecNumber>
    </recommendedName>
</protein>
<keyword evidence="5 7" id="KW-0413">Isomerase</keyword>
<dbReference type="Gene3D" id="1.10.4030.10">
    <property type="entry name" value="Porin chaperone SurA, peptide-binding domain"/>
    <property type="match status" value="1"/>
</dbReference>
<dbReference type="InterPro" id="IPR046357">
    <property type="entry name" value="PPIase_dom_sf"/>
</dbReference>
<dbReference type="Pfam" id="PF13145">
    <property type="entry name" value="Rotamase_2"/>
    <property type="match status" value="1"/>
</dbReference>
<reference evidence="7" key="1">
    <citation type="journal article" date="2020" name="mSystems">
        <title>Genome- and Community-Level Interaction Insights into Carbon Utilization and Element Cycling Functions of Hydrothermarchaeota in Hydrothermal Sediment.</title>
        <authorList>
            <person name="Zhou Z."/>
            <person name="Liu Y."/>
            <person name="Xu W."/>
            <person name="Pan J."/>
            <person name="Luo Z.H."/>
            <person name="Li M."/>
        </authorList>
    </citation>
    <scope>NUCLEOTIDE SEQUENCE [LARGE SCALE GENOMIC DNA]</scope>
    <source>
        <strain evidence="7">SpSt-479</strain>
    </source>
</reference>
<dbReference type="SUPFAM" id="SSF109998">
    <property type="entry name" value="Triger factor/SurA peptide-binding domain-like"/>
    <property type="match status" value="1"/>
</dbReference>
<keyword evidence="4" id="KW-0697">Rotamase</keyword>
<dbReference type="PANTHER" id="PTHR47245">
    <property type="entry name" value="PEPTIDYLPROLYL ISOMERASE"/>
    <property type="match status" value="1"/>
</dbReference>
<evidence type="ECO:0000256" key="4">
    <source>
        <dbReference type="ARBA" id="ARBA00023110"/>
    </source>
</evidence>
<dbReference type="InterPro" id="IPR000297">
    <property type="entry name" value="PPIase_PpiC"/>
</dbReference>
<evidence type="ECO:0000256" key="3">
    <source>
        <dbReference type="ARBA" id="ARBA00022729"/>
    </source>
</evidence>
<evidence type="ECO:0000256" key="2">
    <source>
        <dbReference type="ARBA" id="ARBA00013194"/>
    </source>
</evidence>
<dbReference type="EMBL" id="DSUJ01000002">
    <property type="protein sequence ID" value="HFI90162.1"/>
    <property type="molecule type" value="Genomic_DNA"/>
</dbReference>
<name>A0A7V2ZHR0_9BACT</name>
<evidence type="ECO:0000256" key="5">
    <source>
        <dbReference type="ARBA" id="ARBA00023235"/>
    </source>
</evidence>
<organism evidence="7">
    <name type="scientific">Ignavibacterium album</name>
    <dbReference type="NCBI Taxonomy" id="591197"/>
    <lineage>
        <taxon>Bacteria</taxon>
        <taxon>Pseudomonadati</taxon>
        <taxon>Ignavibacteriota</taxon>
        <taxon>Ignavibacteria</taxon>
        <taxon>Ignavibacteriales</taxon>
        <taxon>Ignavibacteriaceae</taxon>
        <taxon>Ignavibacterium</taxon>
    </lineage>
</organism>
<evidence type="ECO:0000259" key="6">
    <source>
        <dbReference type="Pfam" id="PF13145"/>
    </source>
</evidence>
<comment type="caution">
    <text evidence="7">The sequence shown here is derived from an EMBL/GenBank/DDBJ whole genome shotgun (WGS) entry which is preliminary data.</text>
</comment>
<feature type="domain" description="PpiC" evidence="6">
    <location>
        <begin position="124"/>
        <end position="231"/>
    </location>
</feature>
<evidence type="ECO:0000313" key="7">
    <source>
        <dbReference type="EMBL" id="HFI90162.1"/>
    </source>
</evidence>
<gene>
    <name evidence="7" type="ORF">ENS31_01380</name>
</gene>
<dbReference type="InterPro" id="IPR050245">
    <property type="entry name" value="PrsA_foldase"/>
</dbReference>
<dbReference type="InterPro" id="IPR027304">
    <property type="entry name" value="Trigger_fact/SurA_dom_sf"/>
</dbReference>
<dbReference type="AlphaFoldDB" id="A0A7V2ZHR0"/>
<dbReference type="EC" id="5.2.1.8" evidence="2"/>
<evidence type="ECO:0000256" key="1">
    <source>
        <dbReference type="ARBA" id="ARBA00000971"/>
    </source>
</evidence>
<dbReference type="GO" id="GO:0003755">
    <property type="term" value="F:peptidyl-prolyl cis-trans isomerase activity"/>
    <property type="evidence" value="ECO:0007669"/>
    <property type="project" value="UniProtKB-KW"/>
</dbReference>
<comment type="catalytic activity">
    <reaction evidence="1">
        <text>[protein]-peptidylproline (omega=180) = [protein]-peptidylproline (omega=0)</text>
        <dbReference type="Rhea" id="RHEA:16237"/>
        <dbReference type="Rhea" id="RHEA-COMP:10747"/>
        <dbReference type="Rhea" id="RHEA-COMP:10748"/>
        <dbReference type="ChEBI" id="CHEBI:83833"/>
        <dbReference type="ChEBI" id="CHEBI:83834"/>
        <dbReference type="EC" id="5.2.1.8"/>
    </reaction>
</comment>
<dbReference type="PROSITE" id="PS51257">
    <property type="entry name" value="PROKAR_LIPOPROTEIN"/>
    <property type="match status" value="1"/>
</dbReference>
<sequence length="279" mass="32921">MMNFQKLLKLKTDKLLLLSLIILLTSCSKEEKQKSYLAKVNDSYLTREELASLVDTSDLDASEKNALIKDWIYNEILFQKALEDGITDEDEFNNIVQSSYKKLAIALLIKKIYDETNVEFKTSDLMNYYEKNKNYFVHPYETYLINHARFKDEVTAIKFRDVAIESDWEKATGFFKNNNSLLFSETGNLKEMNEIYPVEVAEAVKYLLPDEISIVIRDKQMTYNVVQLKQKFSAFEILPFEIIKKDVEKRFIDEQKSKQFENFLKDLYSKSEIVIKERY</sequence>
<keyword evidence="3" id="KW-0732">Signal</keyword>
<proteinExistence type="predicted"/>
<accession>A0A7V2ZHR0</accession>